<evidence type="ECO:0000256" key="1">
    <source>
        <dbReference type="SAM" id="MobiDB-lite"/>
    </source>
</evidence>
<feature type="compositionally biased region" description="Basic and acidic residues" evidence="1">
    <location>
        <begin position="274"/>
        <end position="290"/>
    </location>
</feature>
<dbReference type="OrthoDB" id="3789154at2759"/>
<accession>A0A6A5UNN2</accession>
<feature type="compositionally biased region" description="Low complexity" evidence="1">
    <location>
        <begin position="258"/>
        <end position="273"/>
    </location>
</feature>
<feature type="compositionally biased region" description="Basic and acidic residues" evidence="1">
    <location>
        <begin position="213"/>
        <end position="225"/>
    </location>
</feature>
<feature type="region of interest" description="Disordered" evidence="1">
    <location>
        <begin position="110"/>
        <end position="164"/>
    </location>
</feature>
<reference evidence="2" key="1">
    <citation type="journal article" date="2020" name="Stud. Mycol.">
        <title>101 Dothideomycetes genomes: a test case for predicting lifestyles and emergence of pathogens.</title>
        <authorList>
            <person name="Haridas S."/>
            <person name="Albert R."/>
            <person name="Binder M."/>
            <person name="Bloem J."/>
            <person name="Labutti K."/>
            <person name="Salamov A."/>
            <person name="Andreopoulos B."/>
            <person name="Baker S."/>
            <person name="Barry K."/>
            <person name="Bills G."/>
            <person name="Bluhm B."/>
            <person name="Cannon C."/>
            <person name="Castanera R."/>
            <person name="Culley D."/>
            <person name="Daum C."/>
            <person name="Ezra D."/>
            <person name="Gonzalez J."/>
            <person name="Henrissat B."/>
            <person name="Kuo A."/>
            <person name="Liang C."/>
            <person name="Lipzen A."/>
            <person name="Lutzoni F."/>
            <person name="Magnuson J."/>
            <person name="Mondo S."/>
            <person name="Nolan M."/>
            <person name="Ohm R."/>
            <person name="Pangilinan J."/>
            <person name="Park H.-J."/>
            <person name="Ramirez L."/>
            <person name="Alfaro M."/>
            <person name="Sun H."/>
            <person name="Tritt A."/>
            <person name="Yoshinaga Y."/>
            <person name="Zwiers L.-H."/>
            <person name="Turgeon B."/>
            <person name="Goodwin S."/>
            <person name="Spatafora J."/>
            <person name="Crous P."/>
            <person name="Grigoriev I."/>
        </authorList>
    </citation>
    <scope>NUCLEOTIDE SEQUENCE</scope>
    <source>
        <strain evidence="2">CBS 107.79</strain>
    </source>
</reference>
<organism evidence="2 3">
    <name type="scientific">Bimuria novae-zelandiae CBS 107.79</name>
    <dbReference type="NCBI Taxonomy" id="1447943"/>
    <lineage>
        <taxon>Eukaryota</taxon>
        <taxon>Fungi</taxon>
        <taxon>Dikarya</taxon>
        <taxon>Ascomycota</taxon>
        <taxon>Pezizomycotina</taxon>
        <taxon>Dothideomycetes</taxon>
        <taxon>Pleosporomycetidae</taxon>
        <taxon>Pleosporales</taxon>
        <taxon>Massarineae</taxon>
        <taxon>Didymosphaeriaceae</taxon>
        <taxon>Bimuria</taxon>
    </lineage>
</organism>
<dbReference type="AlphaFoldDB" id="A0A6A5UNN2"/>
<evidence type="ECO:0000313" key="3">
    <source>
        <dbReference type="Proteomes" id="UP000800036"/>
    </source>
</evidence>
<sequence>MMGLEEALRIKAKNDEELEEWCAAYKAGFIDDDGFVVSTGEELLPGEYTAVVKARERDAQREAAKKVASREASPKKDPLKKVQEGRVTKAAASKKASEFTIIDQTPAFLEPASAKAGPEKAEKAGKTNKAKAKGEPKPEAATAKPCSQTRKADDDFSVRSLPGLPHYQEYNYNQLVAICRERNIKSGGGAQKVRNRLIEDDILVTQDKFDERDVRNYSHEGRDHTTPAPFVQNAPVAKPAEMTPAMRKKQRSMKKNSPAPTTTEPSATVPATTKPEKSEKCAKTTKRARDDDNEDEVVAQPKSKKVKAT</sequence>
<feature type="region of interest" description="Disordered" evidence="1">
    <location>
        <begin position="62"/>
        <end position="86"/>
    </location>
</feature>
<name>A0A6A5UNN2_9PLEO</name>
<keyword evidence="3" id="KW-1185">Reference proteome</keyword>
<evidence type="ECO:0000313" key="2">
    <source>
        <dbReference type="EMBL" id="KAF1965990.1"/>
    </source>
</evidence>
<dbReference type="Proteomes" id="UP000800036">
    <property type="component" value="Unassembled WGS sequence"/>
</dbReference>
<dbReference type="EMBL" id="ML976753">
    <property type="protein sequence ID" value="KAF1965990.1"/>
    <property type="molecule type" value="Genomic_DNA"/>
</dbReference>
<proteinExistence type="predicted"/>
<feature type="region of interest" description="Disordered" evidence="1">
    <location>
        <begin position="213"/>
        <end position="309"/>
    </location>
</feature>
<protein>
    <submittedName>
        <fullName evidence="2">Uncharacterized protein</fullName>
    </submittedName>
</protein>
<gene>
    <name evidence="2" type="ORF">BU23DRAFT_560683</name>
</gene>